<sequence>MGDLWGLCGKYLAVSMSSWLGAMEAEGSPTDASTARTRRSVLPPDRAACYETSSLSAAPEMRSRIGQSSSRSLSLPTAEPSLQGEFVRTVNFTDVLTGWVFTRSIRNNAQIPMLGCFEEFIQAIPYTVSGID</sequence>
<name>A0ABY1VPZ1_9ACTO</name>
<organism evidence="1 2">
    <name type="scientific">Actinomyces bovis</name>
    <dbReference type="NCBI Taxonomy" id="1658"/>
    <lineage>
        <taxon>Bacteria</taxon>
        <taxon>Bacillati</taxon>
        <taxon>Actinomycetota</taxon>
        <taxon>Actinomycetes</taxon>
        <taxon>Actinomycetales</taxon>
        <taxon>Actinomycetaceae</taxon>
        <taxon>Actinomyces</taxon>
    </lineage>
</organism>
<keyword evidence="2" id="KW-1185">Reference proteome</keyword>
<evidence type="ECO:0000313" key="2">
    <source>
        <dbReference type="Proteomes" id="UP000250006"/>
    </source>
</evidence>
<dbReference type="EMBL" id="UAPQ01000010">
    <property type="protein sequence ID" value="SPT54199.1"/>
    <property type="molecule type" value="Genomic_DNA"/>
</dbReference>
<evidence type="ECO:0000313" key="1">
    <source>
        <dbReference type="EMBL" id="SPT54199.1"/>
    </source>
</evidence>
<gene>
    <name evidence="1" type="ORF">NCTC11535_01909</name>
</gene>
<dbReference type="Proteomes" id="UP000250006">
    <property type="component" value="Unassembled WGS sequence"/>
</dbReference>
<proteinExistence type="predicted"/>
<comment type="caution">
    <text evidence="1">The sequence shown here is derived from an EMBL/GenBank/DDBJ whole genome shotgun (WGS) entry which is preliminary data.</text>
</comment>
<evidence type="ECO:0008006" key="3">
    <source>
        <dbReference type="Google" id="ProtNLM"/>
    </source>
</evidence>
<protein>
    <recommendedName>
        <fullName evidence="3">Integrase catalytic domain-containing protein</fullName>
    </recommendedName>
</protein>
<reference evidence="1 2" key="1">
    <citation type="submission" date="2018-06" db="EMBL/GenBank/DDBJ databases">
        <authorList>
            <consortium name="Pathogen Informatics"/>
            <person name="Doyle S."/>
        </authorList>
    </citation>
    <scope>NUCLEOTIDE SEQUENCE [LARGE SCALE GENOMIC DNA]</scope>
    <source>
        <strain evidence="1 2">NCTC11535</strain>
    </source>
</reference>
<accession>A0ABY1VPZ1</accession>